<dbReference type="GO" id="GO:0008270">
    <property type="term" value="F:zinc ion binding"/>
    <property type="evidence" value="ECO:0007669"/>
    <property type="project" value="UniProtKB-KW"/>
</dbReference>
<evidence type="ECO:0000256" key="3">
    <source>
        <dbReference type="ARBA" id="ARBA00022679"/>
    </source>
</evidence>
<dbReference type="Gene3D" id="3.30.40.10">
    <property type="entry name" value="Zinc/RING finger domain, C3HC4 (zinc finger)"/>
    <property type="match status" value="1"/>
</dbReference>
<evidence type="ECO:0000256" key="6">
    <source>
        <dbReference type="ARBA" id="ARBA00022786"/>
    </source>
</evidence>
<keyword evidence="3" id="KW-0808">Transferase</keyword>
<evidence type="ECO:0000313" key="11">
    <source>
        <dbReference type="EMBL" id="JAG89385.1"/>
    </source>
</evidence>
<comment type="catalytic activity">
    <reaction evidence="1">
        <text>S-ubiquitinyl-[E2 ubiquitin-conjugating enzyme]-L-cysteine + [acceptor protein]-L-lysine = [E2 ubiquitin-conjugating enzyme]-L-cysteine + N(6)-ubiquitinyl-[acceptor protein]-L-lysine.</text>
        <dbReference type="EC" id="2.3.2.27"/>
    </reaction>
</comment>
<evidence type="ECO:0000256" key="9">
    <source>
        <dbReference type="SAM" id="MobiDB-lite"/>
    </source>
</evidence>
<dbReference type="Pfam" id="PF13639">
    <property type="entry name" value="zf-RING_2"/>
    <property type="match status" value="1"/>
</dbReference>
<evidence type="ECO:0000256" key="7">
    <source>
        <dbReference type="ARBA" id="ARBA00022833"/>
    </source>
</evidence>
<name>A0A0C9QX85_9CONI</name>
<dbReference type="PANTHER" id="PTHR22937:SF65">
    <property type="entry name" value="E3 UBIQUITIN-PROTEIN LIGASE ARK2C"/>
    <property type="match status" value="1"/>
</dbReference>
<feature type="domain" description="RING-type" evidence="10">
    <location>
        <begin position="525"/>
        <end position="566"/>
    </location>
</feature>
<proteinExistence type="predicted"/>
<feature type="region of interest" description="Disordered" evidence="9">
    <location>
        <begin position="107"/>
        <end position="126"/>
    </location>
</feature>
<evidence type="ECO:0000256" key="4">
    <source>
        <dbReference type="ARBA" id="ARBA00022723"/>
    </source>
</evidence>
<dbReference type="PANTHER" id="PTHR22937">
    <property type="entry name" value="E3 UBIQUITIN-PROTEIN LIGASE RNF165"/>
    <property type="match status" value="1"/>
</dbReference>
<dbReference type="InterPro" id="IPR045191">
    <property type="entry name" value="MBR1/2-like"/>
</dbReference>
<sequence>MYPGNRPNLMTASNMQGSTNSANGTSHRSDGFYMQGRMVPGGFSSIERMSTEAAVGNVHPHPSLHIGSESEYIPYSGNRVSGLVENNYFMDGGRRTCKRKILEGTSGLPSYDDTQPSFGQEGGGSSRFTVPARHGMGSVPSFSTLGLAPGSVQRREEPAMTIPGLIPEDYRTNAVTGPTEAPRSVRGRFTPSYHEEQNLSHLRSSGNQVWHVQPRNTPAEQPNFDCAVTNTNALLRDQCHFPASSVFQRRNLIRDERTENMPPVSSHFSFLGGGRERPPLHAETSSSSVITGFPNQGWPMSGADGRISDNDLSSRNLMNRNSIGVLYTDPVLSSRAIGPWYPPQNPHMQDARAISGVAQGPVSSSRSGQSNHFNRSAGAISFTPPMENVANHVTGLRGPNSLRSSSWMEHRDDRNVRPLMRRMLDISLERLQSLQNEDDRHGIISEDVLLFDQSALYSAIDLHDRHRDMRLDVDNMTYEELLALEEQIGNVSTGLTEESISKCLKIKAYSSSTEASMEDETSQKCSICQEEFEESEQLGTLQCGHDHHPECIRKWLLQKNECPICKSSALKT</sequence>
<keyword evidence="6" id="KW-0833">Ubl conjugation pathway</keyword>
<evidence type="ECO:0000259" key="10">
    <source>
        <dbReference type="PROSITE" id="PS50089"/>
    </source>
</evidence>
<keyword evidence="4" id="KW-0479">Metal-binding</keyword>
<accession>A0A0C9QX85</accession>
<dbReference type="EMBL" id="GCHU01001698">
    <property type="protein sequence ID" value="JAG89385.1"/>
    <property type="molecule type" value="Transcribed_RNA"/>
</dbReference>
<feature type="compositionally biased region" description="Polar residues" evidence="9">
    <location>
        <begin position="8"/>
        <end position="26"/>
    </location>
</feature>
<evidence type="ECO:0000256" key="1">
    <source>
        <dbReference type="ARBA" id="ARBA00000900"/>
    </source>
</evidence>
<dbReference type="InterPro" id="IPR001841">
    <property type="entry name" value="Znf_RING"/>
</dbReference>
<feature type="region of interest" description="Disordered" evidence="9">
    <location>
        <begin position="167"/>
        <end position="186"/>
    </location>
</feature>
<feature type="region of interest" description="Disordered" evidence="9">
    <location>
        <begin position="1"/>
        <end position="28"/>
    </location>
</feature>
<keyword evidence="5 8" id="KW-0863">Zinc-finger</keyword>
<dbReference type="SUPFAM" id="SSF57850">
    <property type="entry name" value="RING/U-box"/>
    <property type="match status" value="1"/>
</dbReference>
<reference evidence="11" key="1">
    <citation type="submission" date="2015-02" db="EMBL/GenBank/DDBJ databases">
        <title>A transcriptome of Wollemia nobilis - a relic of Gondwana.</title>
        <authorList>
            <person name="Chia J.Y."/>
            <person name="Leong Y.S."/>
            <person name="Abdul Karim S."/>
            <person name="Wan Azmi N."/>
            <person name="Hercus R."/>
            <person name="Croft L."/>
        </authorList>
    </citation>
    <scope>NUCLEOTIDE SEQUENCE</scope>
    <source>
        <strain evidence="11">MaeBrown</strain>
        <tissue evidence="11">Leaf</tissue>
    </source>
</reference>
<keyword evidence="7" id="KW-0862">Zinc</keyword>
<dbReference type="InterPro" id="IPR013083">
    <property type="entry name" value="Znf_RING/FYVE/PHD"/>
</dbReference>
<dbReference type="GO" id="GO:0061630">
    <property type="term" value="F:ubiquitin protein ligase activity"/>
    <property type="evidence" value="ECO:0007669"/>
    <property type="project" value="UniProtKB-EC"/>
</dbReference>
<organism evidence="11">
    <name type="scientific">Wollemia nobilis</name>
    <dbReference type="NCBI Taxonomy" id="56998"/>
    <lineage>
        <taxon>Eukaryota</taxon>
        <taxon>Viridiplantae</taxon>
        <taxon>Streptophyta</taxon>
        <taxon>Embryophyta</taxon>
        <taxon>Tracheophyta</taxon>
        <taxon>Spermatophyta</taxon>
        <taxon>Pinopsida</taxon>
        <taxon>Pinidae</taxon>
        <taxon>Conifers II</taxon>
        <taxon>Araucariales</taxon>
        <taxon>Araucariaceae</taxon>
        <taxon>Wollemia</taxon>
    </lineage>
</organism>
<evidence type="ECO:0000256" key="5">
    <source>
        <dbReference type="ARBA" id="ARBA00022771"/>
    </source>
</evidence>
<protein>
    <recommendedName>
        <fullName evidence="2">RING-type E3 ubiquitin transferase</fullName>
        <ecNumber evidence="2">2.3.2.27</ecNumber>
    </recommendedName>
</protein>
<evidence type="ECO:0000256" key="2">
    <source>
        <dbReference type="ARBA" id="ARBA00012483"/>
    </source>
</evidence>
<evidence type="ECO:0000256" key="8">
    <source>
        <dbReference type="PROSITE-ProRule" id="PRU00175"/>
    </source>
</evidence>
<dbReference type="EC" id="2.3.2.27" evidence="2"/>
<dbReference type="PROSITE" id="PS50089">
    <property type="entry name" value="ZF_RING_2"/>
    <property type="match status" value="1"/>
</dbReference>
<dbReference type="SMART" id="SM00184">
    <property type="entry name" value="RING"/>
    <property type="match status" value="1"/>
</dbReference>
<dbReference type="AlphaFoldDB" id="A0A0C9QX85"/>